<name>H0E3T7_9ACTN</name>
<dbReference type="Gene3D" id="3.30.429.10">
    <property type="entry name" value="Macrophage Migration Inhibitory Factor"/>
    <property type="match status" value="1"/>
</dbReference>
<accession>H0E3T7</accession>
<evidence type="ECO:0000313" key="1">
    <source>
        <dbReference type="EMBL" id="EHN11656.1"/>
    </source>
</evidence>
<dbReference type="EMBL" id="AGUD01000081">
    <property type="protein sequence ID" value="EHN11656.1"/>
    <property type="molecule type" value="Genomic_DNA"/>
</dbReference>
<dbReference type="OrthoDB" id="5815263at2"/>
<evidence type="ECO:0000313" key="2">
    <source>
        <dbReference type="Proteomes" id="UP000005143"/>
    </source>
</evidence>
<dbReference type="RefSeq" id="WP_007572637.1">
    <property type="nucleotide sequence ID" value="NZ_AGUD01000081.1"/>
</dbReference>
<comment type="caution">
    <text evidence="1">The sequence shown here is derived from an EMBL/GenBank/DDBJ whole genome shotgun (WGS) entry which is preliminary data.</text>
</comment>
<dbReference type="InterPro" id="IPR014347">
    <property type="entry name" value="Tautomerase/MIF_sf"/>
</dbReference>
<dbReference type="Proteomes" id="UP000005143">
    <property type="component" value="Unassembled WGS sequence"/>
</dbReference>
<reference evidence="1 2" key="1">
    <citation type="journal article" date="2013" name="Biodegradation">
        <title>Quantitative proteomic analysis of ibuprofen-degrading Patulibacter sp. strain I11.</title>
        <authorList>
            <person name="Almeida B."/>
            <person name="Kjeldal H."/>
            <person name="Lolas I."/>
            <person name="Knudsen A.D."/>
            <person name="Carvalho G."/>
            <person name="Nielsen K.L."/>
            <person name="Barreto Crespo M.T."/>
            <person name="Stensballe A."/>
            <person name="Nielsen J.L."/>
        </authorList>
    </citation>
    <scope>NUCLEOTIDE SEQUENCE [LARGE SCALE GENOMIC DNA]</scope>
    <source>
        <strain evidence="1 2">I11</strain>
    </source>
</reference>
<sequence>MPILHVRALPTHDPTDVRSVVEGLCEDVAAATGIALAEISVTWTWLAAGHYATGGTAGAAQAEDEHPILVDVLVADRHPQERIERLLLAVADGLGRRTEVTRENVVVTAVPVRSGHVLGRGRIERW</sequence>
<proteinExistence type="predicted"/>
<keyword evidence="2" id="KW-1185">Reference proteome</keyword>
<gene>
    <name evidence="1" type="ORF">PAI11_14610</name>
</gene>
<dbReference type="SUPFAM" id="SSF55331">
    <property type="entry name" value="Tautomerase/MIF"/>
    <property type="match status" value="1"/>
</dbReference>
<dbReference type="AlphaFoldDB" id="H0E3T7"/>
<organism evidence="1 2">
    <name type="scientific">Patulibacter medicamentivorans</name>
    <dbReference type="NCBI Taxonomy" id="1097667"/>
    <lineage>
        <taxon>Bacteria</taxon>
        <taxon>Bacillati</taxon>
        <taxon>Actinomycetota</taxon>
        <taxon>Thermoleophilia</taxon>
        <taxon>Solirubrobacterales</taxon>
        <taxon>Patulibacteraceae</taxon>
        <taxon>Patulibacter</taxon>
    </lineage>
</organism>
<evidence type="ECO:0008006" key="3">
    <source>
        <dbReference type="Google" id="ProtNLM"/>
    </source>
</evidence>
<protein>
    <recommendedName>
        <fullName evidence="3">4-oxalocrotonate tautomerase domain-containing protein</fullName>
    </recommendedName>
</protein>